<comment type="caution">
    <text evidence="2">The sequence shown here is derived from an EMBL/GenBank/DDBJ whole genome shotgun (WGS) entry which is preliminary data.</text>
</comment>
<dbReference type="AlphaFoldDB" id="A0AA88ICW6"/>
<gene>
    <name evidence="2" type="ORF">QYM36_007686</name>
</gene>
<dbReference type="PANTHER" id="PTHR21261:SF15">
    <property type="entry name" value="BEATEN PATH IIIA, ISOFORM D-RELATED"/>
    <property type="match status" value="1"/>
</dbReference>
<dbReference type="PROSITE" id="PS50835">
    <property type="entry name" value="IG_LIKE"/>
    <property type="match status" value="1"/>
</dbReference>
<evidence type="ECO:0000313" key="2">
    <source>
        <dbReference type="EMBL" id="KAK2726923.1"/>
    </source>
</evidence>
<organism evidence="2 3">
    <name type="scientific">Artemia franciscana</name>
    <name type="common">Brine shrimp</name>
    <name type="synonym">Artemia sanfranciscana</name>
    <dbReference type="NCBI Taxonomy" id="6661"/>
    <lineage>
        <taxon>Eukaryota</taxon>
        <taxon>Metazoa</taxon>
        <taxon>Ecdysozoa</taxon>
        <taxon>Arthropoda</taxon>
        <taxon>Crustacea</taxon>
        <taxon>Branchiopoda</taxon>
        <taxon>Anostraca</taxon>
        <taxon>Artemiidae</taxon>
        <taxon>Artemia</taxon>
    </lineage>
</organism>
<keyword evidence="3" id="KW-1185">Reference proteome</keyword>
<accession>A0AA88ICW6</accession>
<reference evidence="2" key="1">
    <citation type="submission" date="2023-07" db="EMBL/GenBank/DDBJ databases">
        <title>Chromosome-level genome assembly of Artemia franciscana.</title>
        <authorList>
            <person name="Jo E."/>
        </authorList>
    </citation>
    <scope>NUCLEOTIDE SEQUENCE</scope>
    <source>
        <tissue evidence="2">Whole body</tissue>
    </source>
</reference>
<name>A0AA88ICW6_ARTSF</name>
<dbReference type="InterPro" id="IPR036179">
    <property type="entry name" value="Ig-like_dom_sf"/>
</dbReference>
<dbReference type="PANTHER" id="PTHR21261">
    <property type="entry name" value="BEAT PROTEIN"/>
    <property type="match status" value="1"/>
</dbReference>
<evidence type="ECO:0000313" key="3">
    <source>
        <dbReference type="Proteomes" id="UP001187531"/>
    </source>
</evidence>
<dbReference type="SUPFAM" id="SSF48726">
    <property type="entry name" value="Immunoglobulin"/>
    <property type="match status" value="1"/>
</dbReference>
<protein>
    <recommendedName>
        <fullName evidence="1">Ig-like domain-containing protein</fullName>
    </recommendedName>
</protein>
<feature type="domain" description="Ig-like" evidence="1">
    <location>
        <begin position="180"/>
        <end position="248"/>
    </location>
</feature>
<evidence type="ECO:0000259" key="1">
    <source>
        <dbReference type="PROSITE" id="PS50835"/>
    </source>
</evidence>
<dbReference type="EMBL" id="JAVRJZ010000001">
    <property type="protein sequence ID" value="KAK2726923.1"/>
    <property type="molecule type" value="Genomic_DNA"/>
</dbReference>
<dbReference type="InterPro" id="IPR007110">
    <property type="entry name" value="Ig-like_dom"/>
</dbReference>
<proteinExistence type="predicted"/>
<dbReference type="Proteomes" id="UP001187531">
    <property type="component" value="Unassembled WGS sequence"/>
</dbReference>
<sequence length="248" mass="28032">MKLLVDIIVPSIVLKGKDALLECQYDLDDEGLYSIKWYKGNEEIFRFIPGEELLSDRIKGFNLPGVNIVRAKIPTMLEKSDIGSTDFNGGTNDPKQMEESDKHKILLHNVNFDTAGRYRSEIVAEGPSFQTMSNAQHLSVVHLYIIKSNSVNDFSKIKSQVHHYVDQKVRLKEKILLKIPSEDPIITGGQLRYSIGDIVDVNCTSKDSLPAANLTWYINGDPVSILIQGTPRLMHLIVCKKKRRRTPL</sequence>